<feature type="domain" description="CBS" evidence="3">
    <location>
        <begin position="78"/>
        <end position="137"/>
    </location>
</feature>
<dbReference type="PANTHER" id="PTHR43080">
    <property type="entry name" value="CBS DOMAIN-CONTAINING PROTEIN CBSX3, MITOCHONDRIAL"/>
    <property type="match status" value="1"/>
</dbReference>
<dbReference type="Pfam" id="PF00571">
    <property type="entry name" value="CBS"/>
    <property type="match status" value="2"/>
</dbReference>
<dbReference type="Gene3D" id="3.10.580.10">
    <property type="entry name" value="CBS-domain"/>
    <property type="match status" value="2"/>
</dbReference>
<organism evidence="4 5">
    <name type="scientific">Herbidospora solisilvae</name>
    <dbReference type="NCBI Taxonomy" id="2696284"/>
    <lineage>
        <taxon>Bacteria</taxon>
        <taxon>Bacillati</taxon>
        <taxon>Actinomycetota</taxon>
        <taxon>Actinomycetes</taxon>
        <taxon>Streptosporangiales</taxon>
        <taxon>Streptosporangiaceae</taxon>
        <taxon>Herbidospora</taxon>
    </lineage>
</organism>
<keyword evidence="5" id="KW-1185">Reference proteome</keyword>
<dbReference type="Proteomes" id="UP000479526">
    <property type="component" value="Unassembled WGS sequence"/>
</dbReference>
<dbReference type="RefSeq" id="WP_161482992.1">
    <property type="nucleotide sequence ID" value="NZ_WXEW01000009.1"/>
</dbReference>
<dbReference type="InterPro" id="IPR000644">
    <property type="entry name" value="CBS_dom"/>
</dbReference>
<protein>
    <submittedName>
        <fullName evidence="4">CBS domain-containing protein</fullName>
    </submittedName>
</protein>
<feature type="domain" description="CBS" evidence="3">
    <location>
        <begin position="13"/>
        <end position="70"/>
    </location>
</feature>
<dbReference type="InterPro" id="IPR051257">
    <property type="entry name" value="Diverse_CBS-Domain"/>
</dbReference>
<evidence type="ECO:0000256" key="2">
    <source>
        <dbReference type="PROSITE-ProRule" id="PRU00703"/>
    </source>
</evidence>
<dbReference type="EMBL" id="WXEW01000009">
    <property type="protein sequence ID" value="NAS25973.1"/>
    <property type="molecule type" value="Genomic_DNA"/>
</dbReference>
<dbReference type="PROSITE" id="PS51371">
    <property type="entry name" value="CBS"/>
    <property type="match status" value="2"/>
</dbReference>
<dbReference type="InterPro" id="IPR046342">
    <property type="entry name" value="CBS_dom_sf"/>
</dbReference>
<comment type="caution">
    <text evidence="4">The sequence shown here is derived from an EMBL/GenBank/DDBJ whole genome shotgun (WGS) entry which is preliminary data.</text>
</comment>
<dbReference type="PANTHER" id="PTHR43080:SF2">
    <property type="entry name" value="CBS DOMAIN-CONTAINING PROTEIN"/>
    <property type="match status" value="1"/>
</dbReference>
<evidence type="ECO:0000259" key="3">
    <source>
        <dbReference type="PROSITE" id="PS51371"/>
    </source>
</evidence>
<evidence type="ECO:0000256" key="1">
    <source>
        <dbReference type="ARBA" id="ARBA00023122"/>
    </source>
</evidence>
<keyword evidence="1 2" id="KW-0129">CBS domain</keyword>
<dbReference type="AlphaFoldDB" id="A0A7C9NAP4"/>
<accession>A0A7C9NAP4</accession>
<reference evidence="4 5" key="1">
    <citation type="submission" date="2020-01" db="EMBL/GenBank/DDBJ databases">
        <title>Herbidospora sp. NEAU-GS84 nov., a novel actinomycete isolated from soil.</title>
        <authorList>
            <person name="Han L."/>
        </authorList>
    </citation>
    <scope>NUCLEOTIDE SEQUENCE [LARGE SCALE GENOMIC DNA]</scope>
    <source>
        <strain evidence="4 5">NEAU-GS84</strain>
    </source>
</reference>
<gene>
    <name evidence="4" type="ORF">GT755_30385</name>
</gene>
<proteinExistence type="predicted"/>
<sequence>MTSLNALTAQDVMTRVVVTVAPDESPLMAWELMRRTGVHHIPVISAGRRLHGLLSTQDLTDSCTGTLADVSRRQVGDLVKSERTPRVRLDRPLDAVAETMLDSARDAVPVVDEHGRVVGVITAVDVLRAVAGRITSEPRHEPGDVHPALFRLQPVL</sequence>
<evidence type="ECO:0000313" key="5">
    <source>
        <dbReference type="Proteomes" id="UP000479526"/>
    </source>
</evidence>
<name>A0A7C9NAP4_9ACTN</name>
<dbReference type="SMART" id="SM00116">
    <property type="entry name" value="CBS"/>
    <property type="match status" value="2"/>
</dbReference>
<evidence type="ECO:0000313" key="4">
    <source>
        <dbReference type="EMBL" id="NAS25973.1"/>
    </source>
</evidence>
<dbReference type="SUPFAM" id="SSF54631">
    <property type="entry name" value="CBS-domain pair"/>
    <property type="match status" value="1"/>
</dbReference>